<dbReference type="EMBL" id="LR899011">
    <property type="protein sequence ID" value="CAD7083821.1"/>
    <property type="molecule type" value="Genomic_DNA"/>
</dbReference>
<keyword evidence="3" id="KW-1185">Reference proteome</keyword>
<sequence>MRSTLQETTHNKIIRGIYFDGRKDKVLVRIQKEEHYVILSESGSDYFGHVNMSRVLLKWFINGKTQPCHICGGTNHSAAQCRNRNRNTTTNYYIEVARLEEAKNVTSKTRWCLYSGCTTHMCSKEEMLTDIQECAATLNMANTPSTTAGAKGIAHINAAKNDDNVQLNLHNTLLVKDLRPNLISVSKITRDDQEILFRKDDAIIKDLNGEVKMIADRIGDLYYLREAGEQVKAATDD</sequence>
<organism evidence="2 3">
    <name type="scientific">Hermetia illucens</name>
    <name type="common">Black soldier fly</name>
    <dbReference type="NCBI Taxonomy" id="343691"/>
    <lineage>
        <taxon>Eukaryota</taxon>
        <taxon>Metazoa</taxon>
        <taxon>Ecdysozoa</taxon>
        <taxon>Arthropoda</taxon>
        <taxon>Hexapoda</taxon>
        <taxon>Insecta</taxon>
        <taxon>Pterygota</taxon>
        <taxon>Neoptera</taxon>
        <taxon>Endopterygota</taxon>
        <taxon>Diptera</taxon>
        <taxon>Brachycera</taxon>
        <taxon>Stratiomyomorpha</taxon>
        <taxon>Stratiomyidae</taxon>
        <taxon>Hermetiinae</taxon>
        <taxon>Hermetia</taxon>
    </lineage>
</organism>
<dbReference type="InterPro" id="IPR054722">
    <property type="entry name" value="PolX-like_BBD"/>
</dbReference>
<dbReference type="Proteomes" id="UP000594454">
    <property type="component" value="Chromosome 3"/>
</dbReference>
<evidence type="ECO:0000313" key="3">
    <source>
        <dbReference type="Proteomes" id="UP000594454"/>
    </source>
</evidence>
<dbReference type="Pfam" id="PF22936">
    <property type="entry name" value="Pol_BBD"/>
    <property type="match status" value="1"/>
</dbReference>
<evidence type="ECO:0000313" key="2">
    <source>
        <dbReference type="EMBL" id="CAD7083821.1"/>
    </source>
</evidence>
<accession>A0A7R8YSN5</accession>
<dbReference type="AlphaFoldDB" id="A0A7R8YSN5"/>
<protein>
    <recommendedName>
        <fullName evidence="1">Retrovirus-related Pol polyprotein from transposon TNT 1-94-like beta-barrel domain-containing protein</fullName>
    </recommendedName>
</protein>
<proteinExistence type="predicted"/>
<gene>
    <name evidence="2" type="ORF">HERILL_LOCUS6750</name>
</gene>
<name>A0A7R8YSN5_HERIL</name>
<dbReference type="InParanoid" id="A0A7R8YSN5"/>
<feature type="domain" description="Retrovirus-related Pol polyprotein from transposon TNT 1-94-like beta-barrel" evidence="1">
    <location>
        <begin position="111"/>
        <end position="190"/>
    </location>
</feature>
<reference evidence="2 3" key="1">
    <citation type="submission" date="2020-11" db="EMBL/GenBank/DDBJ databases">
        <authorList>
            <person name="Wallbank WR R."/>
            <person name="Pardo Diaz C."/>
            <person name="Kozak K."/>
            <person name="Martin S."/>
            <person name="Jiggins C."/>
            <person name="Moest M."/>
            <person name="Warren A I."/>
            <person name="Generalovic N T."/>
            <person name="Byers J.R.P. K."/>
            <person name="Montejo-Kovacevich G."/>
            <person name="Yen C E."/>
        </authorList>
    </citation>
    <scope>NUCLEOTIDE SEQUENCE [LARGE SCALE GENOMIC DNA]</scope>
</reference>
<evidence type="ECO:0000259" key="1">
    <source>
        <dbReference type="Pfam" id="PF22936"/>
    </source>
</evidence>